<feature type="transmembrane region" description="Helical" evidence="1">
    <location>
        <begin position="184"/>
        <end position="203"/>
    </location>
</feature>
<feature type="transmembrane region" description="Helical" evidence="1">
    <location>
        <begin position="16"/>
        <end position="37"/>
    </location>
</feature>
<evidence type="ECO:0000256" key="1">
    <source>
        <dbReference type="SAM" id="Phobius"/>
    </source>
</evidence>
<accession>A0A1Z5J6E2</accession>
<dbReference type="InParanoid" id="A0A1Z5J6E2"/>
<dbReference type="EMBL" id="BDSP01000008">
    <property type="protein sequence ID" value="GAX09550.1"/>
    <property type="molecule type" value="Genomic_DNA"/>
</dbReference>
<keyword evidence="1" id="KW-0472">Membrane</keyword>
<keyword evidence="1" id="KW-0812">Transmembrane</keyword>
<comment type="caution">
    <text evidence="2">The sequence shown here is derived from an EMBL/GenBank/DDBJ whole genome shotgun (WGS) entry which is preliminary data.</text>
</comment>
<dbReference type="Proteomes" id="UP000198406">
    <property type="component" value="Unassembled WGS sequence"/>
</dbReference>
<reference evidence="2 3" key="1">
    <citation type="journal article" date="2015" name="Plant Cell">
        <title>Oil accumulation by the oleaginous diatom Fistulifera solaris as revealed by the genome and transcriptome.</title>
        <authorList>
            <person name="Tanaka T."/>
            <person name="Maeda Y."/>
            <person name="Veluchamy A."/>
            <person name="Tanaka M."/>
            <person name="Abida H."/>
            <person name="Marechal E."/>
            <person name="Bowler C."/>
            <person name="Muto M."/>
            <person name="Sunaga Y."/>
            <person name="Tanaka M."/>
            <person name="Yoshino T."/>
            <person name="Taniguchi T."/>
            <person name="Fukuda Y."/>
            <person name="Nemoto M."/>
            <person name="Matsumoto M."/>
            <person name="Wong P.S."/>
            <person name="Aburatani S."/>
            <person name="Fujibuchi W."/>
        </authorList>
    </citation>
    <scope>NUCLEOTIDE SEQUENCE [LARGE SCALE GENOMIC DNA]</scope>
    <source>
        <strain evidence="2 3">JPCC DA0580</strain>
    </source>
</reference>
<gene>
    <name evidence="2" type="ORF">FisN_16Lh244</name>
</gene>
<name>A0A1Z5J6E2_FISSO</name>
<proteinExistence type="predicted"/>
<feature type="transmembrane region" description="Helical" evidence="1">
    <location>
        <begin position="152"/>
        <end position="172"/>
    </location>
</feature>
<evidence type="ECO:0000313" key="3">
    <source>
        <dbReference type="Proteomes" id="UP000198406"/>
    </source>
</evidence>
<feature type="transmembrane region" description="Helical" evidence="1">
    <location>
        <begin position="223"/>
        <end position="245"/>
    </location>
</feature>
<keyword evidence="3" id="KW-1185">Reference proteome</keyword>
<sequence>MTESTKDWKKILSSPWPLIGTWWVAGILSILIPFFVWRSEKQAFYSTYGQAIEYENEQRAYQEAQNANQQNQNDDYQEMQSWNCGWWQFRCRNNRYTYMKAYGDNGNGERMGVYTPSWYNYLGGKYDDIASRDREALGMDSSVENSEALRFVYTWSVLLFVAILGYGSYVFYKRQPLLTLNVMMGLVWQYALLVMILMPQGIISTEERDLERNVYGWYGQMGVLMVYFSSAQLVFCPCMVLMTWIKCMLEKRLGEVKKDEEDDSMNYHPAVDKPYVGVSP</sequence>
<organism evidence="2 3">
    <name type="scientific">Fistulifera solaris</name>
    <name type="common">Oleaginous diatom</name>
    <dbReference type="NCBI Taxonomy" id="1519565"/>
    <lineage>
        <taxon>Eukaryota</taxon>
        <taxon>Sar</taxon>
        <taxon>Stramenopiles</taxon>
        <taxon>Ochrophyta</taxon>
        <taxon>Bacillariophyta</taxon>
        <taxon>Bacillariophyceae</taxon>
        <taxon>Bacillariophycidae</taxon>
        <taxon>Naviculales</taxon>
        <taxon>Naviculaceae</taxon>
        <taxon>Fistulifera</taxon>
    </lineage>
</organism>
<dbReference type="OrthoDB" id="48346at2759"/>
<protein>
    <submittedName>
        <fullName evidence="2">Uncharacterized protein</fullName>
    </submittedName>
</protein>
<dbReference type="AlphaFoldDB" id="A0A1Z5J6E2"/>
<evidence type="ECO:0000313" key="2">
    <source>
        <dbReference type="EMBL" id="GAX09550.1"/>
    </source>
</evidence>
<keyword evidence="1" id="KW-1133">Transmembrane helix</keyword>